<dbReference type="InterPro" id="IPR036188">
    <property type="entry name" value="FAD/NAD-bd_sf"/>
</dbReference>
<dbReference type="GO" id="GO:0016709">
    <property type="term" value="F:oxidoreductase activity, acting on paired donors, with incorporation or reduction of molecular oxygen, NAD(P)H as one donor, and incorporation of one atom of oxygen"/>
    <property type="evidence" value="ECO:0007669"/>
    <property type="project" value="UniProtKB-ARBA"/>
</dbReference>
<dbReference type="Gene3D" id="3.50.50.60">
    <property type="entry name" value="FAD/NAD(P)-binding domain"/>
    <property type="match status" value="1"/>
</dbReference>
<dbReference type="RefSeq" id="WP_089250806.1">
    <property type="nucleotide sequence ID" value="NZ_FZOW01000017.1"/>
</dbReference>
<dbReference type="Gene3D" id="3.30.9.10">
    <property type="entry name" value="D-Amino Acid Oxidase, subunit A, domain 2"/>
    <property type="match status" value="1"/>
</dbReference>
<proteinExistence type="predicted"/>
<accession>A0A239MD51</accession>
<evidence type="ECO:0000256" key="1">
    <source>
        <dbReference type="ARBA" id="ARBA00001974"/>
    </source>
</evidence>
<dbReference type="InterPro" id="IPR002938">
    <property type="entry name" value="FAD-bd"/>
</dbReference>
<protein>
    <submittedName>
        <fullName evidence="5">2-polyprenyl-6-methoxyphenol hydroxylase</fullName>
    </submittedName>
</protein>
<dbReference type="AlphaFoldDB" id="A0A239MD51"/>
<evidence type="ECO:0000259" key="4">
    <source>
        <dbReference type="Pfam" id="PF01494"/>
    </source>
</evidence>
<dbReference type="PRINTS" id="PR00420">
    <property type="entry name" value="RNGMNOXGNASE"/>
</dbReference>
<gene>
    <name evidence="5" type="ORF">SAMN05421642_11731</name>
</gene>
<dbReference type="PANTHER" id="PTHR43004:SF19">
    <property type="entry name" value="BINDING MONOOXYGENASE, PUTATIVE (JCVI)-RELATED"/>
    <property type="match status" value="1"/>
</dbReference>
<keyword evidence="6" id="KW-1185">Reference proteome</keyword>
<evidence type="ECO:0000256" key="3">
    <source>
        <dbReference type="ARBA" id="ARBA00022827"/>
    </source>
</evidence>
<keyword evidence="2" id="KW-0285">Flavoprotein</keyword>
<dbReference type="EMBL" id="FZOW01000017">
    <property type="protein sequence ID" value="SNT39984.1"/>
    <property type="molecule type" value="Genomic_DNA"/>
</dbReference>
<dbReference type="Pfam" id="PF21274">
    <property type="entry name" value="Rng_hyd_C"/>
    <property type="match status" value="1"/>
</dbReference>
<name>A0A239MD51_9NOCA</name>
<dbReference type="InterPro" id="IPR050641">
    <property type="entry name" value="RIFMO-like"/>
</dbReference>
<evidence type="ECO:0000313" key="6">
    <source>
        <dbReference type="Proteomes" id="UP000198327"/>
    </source>
</evidence>
<comment type="cofactor">
    <cofactor evidence="1">
        <name>FAD</name>
        <dbReference type="ChEBI" id="CHEBI:57692"/>
    </cofactor>
</comment>
<dbReference type="OrthoDB" id="8670884at2"/>
<organism evidence="5 6">
    <name type="scientific">Rhodococcoides kyotonense</name>
    <dbReference type="NCBI Taxonomy" id="398843"/>
    <lineage>
        <taxon>Bacteria</taxon>
        <taxon>Bacillati</taxon>
        <taxon>Actinomycetota</taxon>
        <taxon>Actinomycetes</taxon>
        <taxon>Mycobacteriales</taxon>
        <taxon>Nocardiaceae</taxon>
        <taxon>Rhodococcoides</taxon>
    </lineage>
</organism>
<dbReference type="Proteomes" id="UP000198327">
    <property type="component" value="Unassembled WGS sequence"/>
</dbReference>
<evidence type="ECO:0000256" key="2">
    <source>
        <dbReference type="ARBA" id="ARBA00022630"/>
    </source>
</evidence>
<reference evidence="6" key="1">
    <citation type="submission" date="2017-06" db="EMBL/GenBank/DDBJ databases">
        <authorList>
            <person name="Varghese N."/>
            <person name="Submissions S."/>
        </authorList>
    </citation>
    <scope>NUCLEOTIDE SEQUENCE [LARGE SCALE GENOMIC DNA]</scope>
    <source>
        <strain evidence="6">JCM 23211</strain>
    </source>
</reference>
<dbReference type="GO" id="GO:0071949">
    <property type="term" value="F:FAD binding"/>
    <property type="evidence" value="ECO:0007669"/>
    <property type="project" value="InterPro"/>
</dbReference>
<dbReference type="PANTHER" id="PTHR43004">
    <property type="entry name" value="TRK SYSTEM POTASSIUM UPTAKE PROTEIN"/>
    <property type="match status" value="1"/>
</dbReference>
<keyword evidence="3" id="KW-0274">FAD</keyword>
<evidence type="ECO:0000313" key="5">
    <source>
        <dbReference type="EMBL" id="SNT39984.1"/>
    </source>
</evidence>
<dbReference type="Gene3D" id="3.40.30.120">
    <property type="match status" value="1"/>
</dbReference>
<feature type="domain" description="FAD-binding" evidence="4">
    <location>
        <begin position="7"/>
        <end position="357"/>
    </location>
</feature>
<dbReference type="SUPFAM" id="SSF51905">
    <property type="entry name" value="FAD/NAD(P)-binding domain"/>
    <property type="match status" value="1"/>
</dbReference>
<sequence>MTSTEYVDVAVVGAGPAGLSTAIFLALQGVSAKVFDRRGGVSTAVKATGQYPHTMEAMRLAGLADAVAEHSRPERSDFSLVVAKTLSGPVVQTFASGDALSFDYATDEKWGTASQSSMERILDARARELGVHIDYSTPVDAVDQQNESVALTLGDGRTVRARYVVAADGWRSEVRRLSGITLDGRGVVGRVSRVLFRADLTDHLAHTPGAADASRFAAIHVGRTVVFNTEVPGLYGFFKNSVRGSEDYLTGKAHDVVVQEMRDALGAPDLDIDIEDVSTTEIACGVASNFVRGRVILAGDAAHIMPPTGGMGGNTAYTDGMYLAWRLALVVRGQADPELLQSYDAERRPYAQELVEQQFANMVDRIAPELRDPSVAQPLPPDRLVFGYRYPKGAAVHEVDDGGSYFEDPRRQSARPGSRIPFLRLGSGSNRTSTTRLLSYRFTVVAGREGDFWREALDSVQASLGLDVDYLRWGHGSWVGDEDEFARVFGIGATGAVLVRPDRIVAWRSLSGNPVSAASELLSAFDVLLRSSSERILQ</sequence>
<dbReference type="Pfam" id="PF01494">
    <property type="entry name" value="FAD_binding_3"/>
    <property type="match status" value="1"/>
</dbReference>